<dbReference type="SMART" id="SM00909">
    <property type="entry name" value="Germane"/>
    <property type="match status" value="1"/>
</dbReference>
<accession>A0A1I7MIP1</accession>
<proteinExistence type="predicted"/>
<dbReference type="EMBL" id="FPCG01000003">
    <property type="protein sequence ID" value="SFV21811.1"/>
    <property type="molecule type" value="Genomic_DNA"/>
</dbReference>
<name>A0A1I7MIP1_9MICC</name>
<gene>
    <name evidence="2" type="ORF">SAMN04487966_10354</name>
</gene>
<keyword evidence="3" id="KW-1185">Reference proteome</keyword>
<dbReference type="Pfam" id="PF10646">
    <property type="entry name" value="Germane"/>
    <property type="match status" value="1"/>
</dbReference>
<dbReference type="InterPro" id="IPR019606">
    <property type="entry name" value="GerMN"/>
</dbReference>
<organism evidence="2 3">
    <name type="scientific">Micrococcus terreus</name>
    <dbReference type="NCBI Taxonomy" id="574650"/>
    <lineage>
        <taxon>Bacteria</taxon>
        <taxon>Bacillati</taxon>
        <taxon>Actinomycetota</taxon>
        <taxon>Actinomycetes</taxon>
        <taxon>Micrococcales</taxon>
        <taxon>Micrococcaceae</taxon>
        <taxon>Micrococcus</taxon>
    </lineage>
</organism>
<dbReference type="Proteomes" id="UP000198881">
    <property type="component" value="Unassembled WGS sequence"/>
</dbReference>
<evidence type="ECO:0000313" key="3">
    <source>
        <dbReference type="Proteomes" id="UP000198881"/>
    </source>
</evidence>
<feature type="domain" description="GerMN" evidence="1">
    <location>
        <begin position="64"/>
        <end position="154"/>
    </location>
</feature>
<evidence type="ECO:0000313" key="2">
    <source>
        <dbReference type="EMBL" id="SFV21811.1"/>
    </source>
</evidence>
<protein>
    <submittedName>
        <fullName evidence="2">Sporulation and spore germination</fullName>
    </submittedName>
</protein>
<sequence length="158" mass="16188">MSPSSSVSPTDEDPMIGHQASPVHVFWVLEGGAGSEGDPLGCGDSLVMSSVQGMDPALTGAERVEAAIEALLAPRDREVGERGLTTALAESDLNLQGVEISGDTVTVHLTGQLTSAGTCDDPRIIGQLEQTALVNAGVSTAHILVDGTPVQDLLSTKD</sequence>
<dbReference type="AlphaFoldDB" id="A0A1I7MIP1"/>
<reference evidence="2 3" key="1">
    <citation type="submission" date="2016-10" db="EMBL/GenBank/DDBJ databases">
        <authorList>
            <person name="de Groot N.N."/>
        </authorList>
    </citation>
    <scope>NUCLEOTIDE SEQUENCE [LARGE SCALE GENOMIC DNA]</scope>
    <source>
        <strain evidence="2 3">CGMCC 1.7054</strain>
    </source>
</reference>
<evidence type="ECO:0000259" key="1">
    <source>
        <dbReference type="SMART" id="SM00909"/>
    </source>
</evidence>